<protein>
    <submittedName>
        <fullName evidence="1">Uncharacterized protein</fullName>
    </submittedName>
</protein>
<proteinExistence type="predicted"/>
<dbReference type="Proteomes" id="UP000821845">
    <property type="component" value="Chromosome 2"/>
</dbReference>
<evidence type="ECO:0000313" key="2">
    <source>
        <dbReference type="Proteomes" id="UP000821845"/>
    </source>
</evidence>
<sequence>MVLNYALEFGLSWKAVEALQKLIVHVLDRHDIPTSKCLFKKQVGADIQDARFYFYCAPCMNALGETSGHLQERNSFQATCPFCNESYSGRKLVLDGHFFITLPIERQLSSLLSDKVVASALEERLRSIDHQQPAEDMLDVSKVCDITDGSMYKELRQKLLKQDLTLTFNADGSPVFKSSKFSIWPIQISINELPPQMRCKNIFVSALWYGQSHPNMTLLLNSFVQQMRDLNANQGVNWMAGTRMIHS</sequence>
<name>A0ACB7T2C1_HYAAI</name>
<keyword evidence="2" id="KW-1185">Reference proteome</keyword>
<gene>
    <name evidence="1" type="ORF">HPB50_026444</name>
</gene>
<evidence type="ECO:0000313" key="1">
    <source>
        <dbReference type="EMBL" id="KAH6940248.1"/>
    </source>
</evidence>
<accession>A0ACB7T2C1</accession>
<reference evidence="1" key="1">
    <citation type="submission" date="2020-05" db="EMBL/GenBank/DDBJ databases">
        <title>Large-scale comparative analyses of tick genomes elucidate their genetic diversity and vector capacities.</title>
        <authorList>
            <person name="Jia N."/>
            <person name="Wang J."/>
            <person name="Shi W."/>
            <person name="Du L."/>
            <person name="Sun Y."/>
            <person name="Zhan W."/>
            <person name="Jiang J."/>
            <person name="Wang Q."/>
            <person name="Zhang B."/>
            <person name="Ji P."/>
            <person name="Sakyi L.B."/>
            <person name="Cui X."/>
            <person name="Yuan T."/>
            <person name="Jiang B."/>
            <person name="Yang W."/>
            <person name="Lam T.T.-Y."/>
            <person name="Chang Q."/>
            <person name="Ding S."/>
            <person name="Wang X."/>
            <person name="Zhu J."/>
            <person name="Ruan X."/>
            <person name="Zhao L."/>
            <person name="Wei J."/>
            <person name="Que T."/>
            <person name="Du C."/>
            <person name="Cheng J."/>
            <person name="Dai P."/>
            <person name="Han X."/>
            <person name="Huang E."/>
            <person name="Gao Y."/>
            <person name="Liu J."/>
            <person name="Shao H."/>
            <person name="Ye R."/>
            <person name="Li L."/>
            <person name="Wei W."/>
            <person name="Wang X."/>
            <person name="Wang C."/>
            <person name="Yang T."/>
            <person name="Huo Q."/>
            <person name="Li W."/>
            <person name="Guo W."/>
            <person name="Chen H."/>
            <person name="Zhou L."/>
            <person name="Ni X."/>
            <person name="Tian J."/>
            <person name="Zhou Y."/>
            <person name="Sheng Y."/>
            <person name="Liu T."/>
            <person name="Pan Y."/>
            <person name="Xia L."/>
            <person name="Li J."/>
            <person name="Zhao F."/>
            <person name="Cao W."/>
        </authorList>
    </citation>
    <scope>NUCLEOTIDE SEQUENCE</scope>
    <source>
        <strain evidence="1">Hyas-2018</strain>
    </source>
</reference>
<comment type="caution">
    <text evidence="1">The sequence shown here is derived from an EMBL/GenBank/DDBJ whole genome shotgun (WGS) entry which is preliminary data.</text>
</comment>
<dbReference type="EMBL" id="CM023482">
    <property type="protein sequence ID" value="KAH6940248.1"/>
    <property type="molecule type" value="Genomic_DNA"/>
</dbReference>
<organism evidence="1 2">
    <name type="scientific">Hyalomma asiaticum</name>
    <name type="common">Tick</name>
    <dbReference type="NCBI Taxonomy" id="266040"/>
    <lineage>
        <taxon>Eukaryota</taxon>
        <taxon>Metazoa</taxon>
        <taxon>Ecdysozoa</taxon>
        <taxon>Arthropoda</taxon>
        <taxon>Chelicerata</taxon>
        <taxon>Arachnida</taxon>
        <taxon>Acari</taxon>
        <taxon>Parasitiformes</taxon>
        <taxon>Ixodida</taxon>
        <taxon>Ixodoidea</taxon>
        <taxon>Ixodidae</taxon>
        <taxon>Hyalomminae</taxon>
        <taxon>Hyalomma</taxon>
    </lineage>
</organism>